<keyword evidence="1" id="KW-0472">Membrane</keyword>
<keyword evidence="3" id="KW-0560">Oxidoreductase</keyword>
<organism evidence="3 4">
    <name type="scientific">Kushneria aurantia</name>
    <dbReference type="NCBI Taxonomy" id="504092"/>
    <lineage>
        <taxon>Bacteria</taxon>
        <taxon>Pseudomonadati</taxon>
        <taxon>Pseudomonadota</taxon>
        <taxon>Gammaproteobacteria</taxon>
        <taxon>Oceanospirillales</taxon>
        <taxon>Halomonadaceae</taxon>
        <taxon>Kushneria</taxon>
    </lineage>
</organism>
<comment type="caution">
    <text evidence="3">The sequence shown here is derived from an EMBL/GenBank/DDBJ whole genome shotgun (WGS) entry which is preliminary data.</text>
</comment>
<evidence type="ECO:0000256" key="1">
    <source>
        <dbReference type="SAM" id="Phobius"/>
    </source>
</evidence>
<dbReference type="InterPro" id="IPR011042">
    <property type="entry name" value="6-blade_b-propeller_TolB-like"/>
</dbReference>
<accession>A0ABV6G2E0</accession>
<gene>
    <name evidence="3" type="ORF">ACFFHW_07390</name>
</gene>
<evidence type="ECO:0000313" key="4">
    <source>
        <dbReference type="Proteomes" id="UP001589814"/>
    </source>
</evidence>
<evidence type="ECO:0000259" key="2">
    <source>
        <dbReference type="Pfam" id="PF07995"/>
    </source>
</evidence>
<dbReference type="RefSeq" id="WP_019951781.1">
    <property type="nucleotide sequence ID" value="NZ_JBHLVX010000023.1"/>
</dbReference>
<keyword evidence="4" id="KW-1185">Reference proteome</keyword>
<dbReference type="Gene3D" id="2.120.10.30">
    <property type="entry name" value="TolB, C-terminal domain"/>
    <property type="match status" value="1"/>
</dbReference>
<feature type="transmembrane region" description="Helical" evidence="1">
    <location>
        <begin position="127"/>
        <end position="147"/>
    </location>
</feature>
<protein>
    <submittedName>
        <fullName evidence="3">PQQ-dependent sugar dehydrogenase</fullName>
        <ecNumber evidence="3">1.1.5.-</ecNumber>
    </submittedName>
</protein>
<feature type="domain" description="Glucose/Sorbosone dehydrogenase" evidence="2">
    <location>
        <begin position="201"/>
        <end position="542"/>
    </location>
</feature>
<feature type="transmembrane region" description="Helical" evidence="1">
    <location>
        <begin position="159"/>
        <end position="178"/>
    </location>
</feature>
<dbReference type="InterPro" id="IPR012938">
    <property type="entry name" value="Glc/Sorbosone_DH"/>
</dbReference>
<keyword evidence="1" id="KW-0812">Transmembrane</keyword>
<dbReference type="PANTHER" id="PTHR19328:SF75">
    <property type="entry name" value="ALDOSE SUGAR DEHYDROGENASE YLII"/>
    <property type="match status" value="1"/>
</dbReference>
<dbReference type="Proteomes" id="UP001589814">
    <property type="component" value="Unassembled WGS sequence"/>
</dbReference>
<feature type="transmembrane region" description="Helical" evidence="1">
    <location>
        <begin position="94"/>
        <end position="115"/>
    </location>
</feature>
<dbReference type="SUPFAM" id="SSF50952">
    <property type="entry name" value="Soluble quinoprotein glucose dehydrogenase"/>
    <property type="match status" value="1"/>
</dbReference>
<feature type="transmembrane region" description="Helical" evidence="1">
    <location>
        <begin position="57"/>
        <end position="82"/>
    </location>
</feature>
<proteinExistence type="predicted"/>
<dbReference type="InterPro" id="IPR011041">
    <property type="entry name" value="Quinoprot_gluc/sorb_DH_b-prop"/>
</dbReference>
<dbReference type="Pfam" id="PF07995">
    <property type="entry name" value="GSDH"/>
    <property type="match status" value="1"/>
</dbReference>
<evidence type="ECO:0000313" key="3">
    <source>
        <dbReference type="EMBL" id="MFC0267814.1"/>
    </source>
</evidence>
<dbReference type="EMBL" id="JBHLVX010000023">
    <property type="protein sequence ID" value="MFC0267814.1"/>
    <property type="molecule type" value="Genomic_DNA"/>
</dbReference>
<dbReference type="PANTHER" id="PTHR19328">
    <property type="entry name" value="HEDGEHOG-INTERACTING PROTEIN"/>
    <property type="match status" value="1"/>
</dbReference>
<name>A0ABV6G2E0_9GAMM</name>
<sequence>MRHWPAWSVTTVHLLIAMLVGIALGSIVQTQFNLAALQQIGAEISMAQRLMTTLEDLITFAPVYALLFSPGFLISQGVALVLSRMMFSGRYPVALCGLLAMAALFTTLVLVNHFAPIPTLIAATRTIPGTLAMVVSAGIAGVIMALLQRHRPAPAHRVNAKAPLALLLPALGAFGFSLNSEALAQAESAPAYRIETVAEGLEHPWSLAFLPDGRMLVTERPGRLRLLSAEGATLNPSLTGVPEVFASGQSGLFDVLPSPTFAQDRQLYLSYACGTIAANHTCLARATLGENGLEQVEELFRVEPAKQGNAHFGGRLAWLADGTLIMTLGDGFNYREQAQNLSNHIGSIVRLNPDGSVPDDNPFVAGGEPQGSLNQLSDAPPRPEIYSYGHRNLQGLVVDNNDRIITHEHGPRGGDEINIITAGSNYGWPVTTHGLDYSGAHITPFETYPGIQPPLYQWTPSIAPSGMTRYDGELFPEWRGDLLVGSLVNREVHRIRLSDDHRQAEDVEGLFGELEARIRDVRTGPDGALYLLTDSPEGRVLRVTPARGSSVFR</sequence>
<reference evidence="3 4" key="1">
    <citation type="submission" date="2024-09" db="EMBL/GenBank/DDBJ databases">
        <authorList>
            <person name="Sun Q."/>
            <person name="Mori K."/>
        </authorList>
    </citation>
    <scope>NUCLEOTIDE SEQUENCE [LARGE SCALE GENOMIC DNA]</scope>
    <source>
        <strain evidence="3 4">CCM 7415</strain>
    </source>
</reference>
<dbReference type="GO" id="GO:0016491">
    <property type="term" value="F:oxidoreductase activity"/>
    <property type="evidence" value="ECO:0007669"/>
    <property type="project" value="UniProtKB-KW"/>
</dbReference>
<feature type="transmembrane region" description="Helical" evidence="1">
    <location>
        <begin position="12"/>
        <end position="37"/>
    </location>
</feature>
<keyword evidence="1" id="KW-1133">Transmembrane helix</keyword>
<dbReference type="EC" id="1.1.5.-" evidence="3"/>